<gene>
    <name evidence="2" type="ORF">IWX90DRAFT_491129</name>
</gene>
<dbReference type="SUPFAM" id="SSF54695">
    <property type="entry name" value="POZ domain"/>
    <property type="match status" value="1"/>
</dbReference>
<reference evidence="2 3" key="1">
    <citation type="journal article" date="2022" name="G3 (Bethesda)">
        <title>Enemy or ally: a genomic approach to elucidate the lifestyle of Phyllosticta citrichinaensis.</title>
        <authorList>
            <person name="Buijs V.A."/>
            <person name="Groenewald J.Z."/>
            <person name="Haridas S."/>
            <person name="LaButti K.M."/>
            <person name="Lipzen A."/>
            <person name="Martin F.M."/>
            <person name="Barry K."/>
            <person name="Grigoriev I.V."/>
            <person name="Crous P.W."/>
            <person name="Seidl M.F."/>
        </authorList>
    </citation>
    <scope>NUCLEOTIDE SEQUENCE [LARGE SCALE GENOMIC DNA]</scope>
    <source>
        <strain evidence="2 3">CBS 129764</strain>
    </source>
</reference>
<keyword evidence="3" id="KW-1185">Reference proteome</keyword>
<evidence type="ECO:0000259" key="1">
    <source>
        <dbReference type="PROSITE" id="PS50097"/>
    </source>
</evidence>
<dbReference type="Pfam" id="PF00651">
    <property type="entry name" value="BTB"/>
    <property type="match status" value="1"/>
</dbReference>
<comment type="caution">
    <text evidence="2">The sequence shown here is derived from an EMBL/GenBank/DDBJ whole genome shotgun (WGS) entry which is preliminary data.</text>
</comment>
<name>A0ABR1Y4W0_9PEZI</name>
<evidence type="ECO:0000313" key="2">
    <source>
        <dbReference type="EMBL" id="KAK8176892.1"/>
    </source>
</evidence>
<feature type="domain" description="BTB" evidence="1">
    <location>
        <begin position="16"/>
        <end position="79"/>
    </location>
</feature>
<evidence type="ECO:0000313" key="3">
    <source>
        <dbReference type="Proteomes" id="UP001456524"/>
    </source>
</evidence>
<dbReference type="Proteomes" id="UP001456524">
    <property type="component" value="Unassembled WGS sequence"/>
</dbReference>
<sequence length="250" mass="27820">MAPPQASGSAGHGSLASDDKYKVHKAIVCSQSEFFRLAIKPENGFQEATSNVITLHETDPAVVRAVIQYLYSGSYESAVDTEGAFEVLMLHAYTYAAGEMYRIPGLKHVACKKVEDLFPRVLRTKGLAIYQFSGFISAVYGTTVDTDIDLREVVFNQIAHNMKQAFGPGFFKAVEENPRFGVDMVYLLFHDRRSEIRALEDNLPTISYRCTACADVNDVVFGKILEDGELRCSTCDAPRDMLVWRPLGLE</sequence>
<dbReference type="PANTHER" id="PTHR47843">
    <property type="entry name" value="BTB DOMAIN-CONTAINING PROTEIN-RELATED"/>
    <property type="match status" value="1"/>
</dbReference>
<organism evidence="2 3">
    <name type="scientific">Phyllosticta citrichinensis</name>
    <dbReference type="NCBI Taxonomy" id="1130410"/>
    <lineage>
        <taxon>Eukaryota</taxon>
        <taxon>Fungi</taxon>
        <taxon>Dikarya</taxon>
        <taxon>Ascomycota</taxon>
        <taxon>Pezizomycotina</taxon>
        <taxon>Dothideomycetes</taxon>
        <taxon>Dothideomycetes incertae sedis</taxon>
        <taxon>Botryosphaeriales</taxon>
        <taxon>Phyllostictaceae</taxon>
        <taxon>Phyllosticta</taxon>
    </lineage>
</organism>
<dbReference type="InterPro" id="IPR000210">
    <property type="entry name" value="BTB/POZ_dom"/>
</dbReference>
<dbReference type="InterPro" id="IPR011333">
    <property type="entry name" value="SKP1/BTB/POZ_sf"/>
</dbReference>
<protein>
    <recommendedName>
        <fullName evidence="1">BTB domain-containing protein</fullName>
    </recommendedName>
</protein>
<dbReference type="CDD" id="cd18186">
    <property type="entry name" value="BTB_POZ_ZBTB_KLHL-like"/>
    <property type="match status" value="1"/>
</dbReference>
<proteinExistence type="predicted"/>
<dbReference type="Gene3D" id="3.30.710.10">
    <property type="entry name" value="Potassium Channel Kv1.1, Chain A"/>
    <property type="match status" value="1"/>
</dbReference>
<dbReference type="EMBL" id="JBBWUH010000001">
    <property type="protein sequence ID" value="KAK8176892.1"/>
    <property type="molecule type" value="Genomic_DNA"/>
</dbReference>
<dbReference type="PROSITE" id="PS50097">
    <property type="entry name" value="BTB"/>
    <property type="match status" value="1"/>
</dbReference>
<accession>A0ABR1Y4W0</accession>
<dbReference type="PANTHER" id="PTHR47843:SF5">
    <property type="entry name" value="BTB_POZ DOMAIN PROTEIN"/>
    <property type="match status" value="1"/>
</dbReference>